<evidence type="ECO:0000256" key="1">
    <source>
        <dbReference type="ARBA" id="ARBA00010923"/>
    </source>
</evidence>
<keyword evidence="5" id="KW-0540">Nuclease</keyword>
<dbReference type="GO" id="GO:0009307">
    <property type="term" value="P:DNA restriction-modification system"/>
    <property type="evidence" value="ECO:0007669"/>
    <property type="project" value="UniProtKB-KW"/>
</dbReference>
<dbReference type="GO" id="GO:0003677">
    <property type="term" value="F:DNA binding"/>
    <property type="evidence" value="ECO:0007669"/>
    <property type="project" value="UniProtKB-KW"/>
</dbReference>
<comment type="similarity">
    <text evidence="1">Belongs to the type-I restriction system S methylase family.</text>
</comment>
<dbReference type="InterPro" id="IPR051212">
    <property type="entry name" value="Type-I_RE_S_subunit"/>
</dbReference>
<dbReference type="OrthoDB" id="9811611at2"/>
<name>A0A5C8EHF2_BRAPL</name>
<dbReference type="Gene3D" id="3.90.220.20">
    <property type="entry name" value="DNA methylase specificity domains"/>
    <property type="match status" value="2"/>
</dbReference>
<protein>
    <submittedName>
        <fullName evidence="5">Restriction endonuclease subunit S</fullName>
    </submittedName>
</protein>
<dbReference type="EMBL" id="SAXY01000070">
    <property type="protein sequence ID" value="TXJ37205.1"/>
    <property type="molecule type" value="Genomic_DNA"/>
</dbReference>
<dbReference type="SUPFAM" id="SSF116734">
    <property type="entry name" value="DNA methylase specificity domain"/>
    <property type="match status" value="2"/>
</dbReference>
<gene>
    <name evidence="5" type="ORF">EPJ72_11425</name>
</gene>
<dbReference type="InterPro" id="IPR000055">
    <property type="entry name" value="Restrct_endonuc_typeI_TRD"/>
</dbReference>
<sequence>MTASELKKSILQMAVEGKLTEQSKKDEPVEKLLKRIKEEKESLIKEGKIKKENTISEIYKKDGSYYERIAEGKNILKEVCIDEELPFEIPDSWAWVRIGELCTIINGFTPLRSNNKFWYNPTIPWFTVEDIHNQGRRIYKTLQAINESALSKNSNRILPVKTVLLCCTSATVGQYAITEIPLTTNQQFNGLVINEYWKKYCMPEFIFTIAPTFKTYLLQVAGKTTFNFISVKKLSELLIPLPPIEEQKRIVEKINLLMPLINEYDSLEKNITKLNKEFPNSIKKSILQYAIEGKLTEQSEKDEPVEKLLKRIKEEREKLIKEGKIKKDKTTSEIYKKDGSYYERVSDGKNILKDVCIDDELPFDIPDSWAWVRFNNIVSYSMGKTPPRKENEYWDNATFPWVSIADLIPDSVLYETKEKVNKHSAEKIFKNRISTAGTLLMSFKLTVGKVSILGIDAFHNEAIISIYPFIDTDKIVTNYLFLIMPLISQSGDTKTAIKGNTLNTDSLNALYIPLPPIEEQGRIVHKINKLNNIINTIKL</sequence>
<keyword evidence="2" id="KW-0680">Restriction system</keyword>
<dbReference type="PANTHER" id="PTHR43140:SF1">
    <property type="entry name" value="TYPE I RESTRICTION ENZYME ECOKI SPECIFICITY SUBUNIT"/>
    <property type="match status" value="1"/>
</dbReference>
<dbReference type="Proteomes" id="UP000323176">
    <property type="component" value="Unassembled WGS sequence"/>
</dbReference>
<dbReference type="Pfam" id="PF01420">
    <property type="entry name" value="Methylase_S"/>
    <property type="match status" value="2"/>
</dbReference>
<reference evidence="5 6" key="1">
    <citation type="journal article" date="1992" name="Lakartidningen">
        <title>[Penicillin V and not amoxicillin is the first choice preparation in acute otitis].</title>
        <authorList>
            <person name="Kamme C."/>
            <person name="Lundgren K."/>
            <person name="Prellner K."/>
        </authorList>
    </citation>
    <scope>NUCLEOTIDE SEQUENCE [LARGE SCALE GENOMIC DNA]</scope>
    <source>
        <strain evidence="5 6">PC5538III-hc</strain>
    </source>
</reference>
<evidence type="ECO:0000259" key="4">
    <source>
        <dbReference type="Pfam" id="PF01420"/>
    </source>
</evidence>
<accession>A0A5C8EHF2</accession>
<evidence type="ECO:0000256" key="3">
    <source>
        <dbReference type="ARBA" id="ARBA00023125"/>
    </source>
</evidence>
<evidence type="ECO:0000313" key="5">
    <source>
        <dbReference type="EMBL" id="TXJ37205.1"/>
    </source>
</evidence>
<dbReference type="CDD" id="cd17244">
    <property type="entry name" value="RMtype1_S_Apa101655I-TRD2-CR2_like"/>
    <property type="match status" value="1"/>
</dbReference>
<evidence type="ECO:0000313" key="6">
    <source>
        <dbReference type="Proteomes" id="UP000323176"/>
    </source>
</evidence>
<dbReference type="InterPro" id="IPR044946">
    <property type="entry name" value="Restrct_endonuc_typeI_TRD_sf"/>
</dbReference>
<proteinExistence type="inferred from homology"/>
<keyword evidence="3" id="KW-0238">DNA-binding</keyword>
<keyword evidence="5" id="KW-0255">Endonuclease</keyword>
<dbReference type="PANTHER" id="PTHR43140">
    <property type="entry name" value="TYPE-1 RESTRICTION ENZYME ECOKI SPECIFICITY PROTEIN"/>
    <property type="match status" value="1"/>
</dbReference>
<dbReference type="GO" id="GO:0004519">
    <property type="term" value="F:endonuclease activity"/>
    <property type="evidence" value="ECO:0007669"/>
    <property type="project" value="UniProtKB-KW"/>
</dbReference>
<organism evidence="5 6">
    <name type="scientific">Brachyspira pilosicoli</name>
    <name type="common">Serpulina pilosicoli</name>
    <dbReference type="NCBI Taxonomy" id="52584"/>
    <lineage>
        <taxon>Bacteria</taxon>
        <taxon>Pseudomonadati</taxon>
        <taxon>Spirochaetota</taxon>
        <taxon>Spirochaetia</taxon>
        <taxon>Brachyspirales</taxon>
        <taxon>Brachyspiraceae</taxon>
        <taxon>Brachyspira</taxon>
    </lineage>
</organism>
<dbReference type="AlphaFoldDB" id="A0A5C8EHF2"/>
<keyword evidence="5" id="KW-0378">Hydrolase</keyword>
<feature type="domain" description="Type I restriction modification DNA specificity" evidence="4">
    <location>
        <begin position="366"/>
        <end position="535"/>
    </location>
</feature>
<evidence type="ECO:0000256" key="2">
    <source>
        <dbReference type="ARBA" id="ARBA00022747"/>
    </source>
</evidence>
<comment type="caution">
    <text evidence="5">The sequence shown here is derived from an EMBL/GenBank/DDBJ whole genome shotgun (WGS) entry which is preliminary data.</text>
</comment>
<feature type="domain" description="Type I restriction modification DNA specificity" evidence="4">
    <location>
        <begin position="90"/>
        <end position="254"/>
    </location>
</feature>